<protein>
    <recommendedName>
        <fullName evidence="4">Arsenate reductase</fullName>
        <ecNumber evidence="4">1.20.4.1</ecNumber>
    </recommendedName>
</protein>
<dbReference type="SUPFAM" id="SSF52833">
    <property type="entry name" value="Thioredoxin-like"/>
    <property type="match status" value="1"/>
</dbReference>
<dbReference type="CDD" id="cd03034">
    <property type="entry name" value="ArsC_ArsC"/>
    <property type="match status" value="1"/>
</dbReference>
<evidence type="ECO:0000256" key="1">
    <source>
        <dbReference type="ARBA" id="ARBA00007198"/>
    </source>
</evidence>
<evidence type="ECO:0000256" key="2">
    <source>
        <dbReference type="ARBA" id="ARBA00023002"/>
    </source>
</evidence>
<dbReference type="AlphaFoldDB" id="A0A7U7IA71"/>
<dbReference type="InterPro" id="IPR006659">
    <property type="entry name" value="Arsenate_reductase"/>
</dbReference>
<gene>
    <name evidence="5" type="primary">yfgD</name>
    <name evidence="5" type="ORF">PSEWESI4_03356</name>
</gene>
<accession>A0A7U7IA71</accession>
<dbReference type="PANTHER" id="PTHR30041:SF4">
    <property type="entry name" value="ARSENATE REDUCTASE"/>
    <property type="match status" value="1"/>
</dbReference>
<evidence type="ECO:0000313" key="6">
    <source>
        <dbReference type="Proteomes" id="UP000583387"/>
    </source>
</evidence>
<dbReference type="PROSITE" id="PS51353">
    <property type="entry name" value="ARSC"/>
    <property type="match status" value="1"/>
</dbReference>
<dbReference type="GO" id="GO:0008794">
    <property type="term" value="F:arsenate reductase (glutaredoxin) activity"/>
    <property type="evidence" value="ECO:0007669"/>
    <property type="project" value="UniProtKB-UniRule"/>
</dbReference>
<dbReference type="RefSeq" id="WP_187672373.1">
    <property type="nucleotide sequence ID" value="NZ_CAJFCI010000071.1"/>
</dbReference>
<proteinExistence type="inferred from homology"/>
<name>A0A7U7IA71_9GAMM</name>
<dbReference type="InterPro" id="IPR036249">
    <property type="entry name" value="Thioredoxin-like_sf"/>
</dbReference>
<dbReference type="Pfam" id="PF03960">
    <property type="entry name" value="ArsC"/>
    <property type="match status" value="1"/>
</dbReference>
<dbReference type="Proteomes" id="UP000583387">
    <property type="component" value="Unassembled WGS sequence"/>
</dbReference>
<reference evidence="5 6" key="1">
    <citation type="submission" date="2020-08" db="EMBL/GenBank/DDBJ databases">
        <authorList>
            <person name="Criscuolo A."/>
        </authorList>
    </citation>
    <scope>NUCLEOTIDE SEQUENCE [LARGE SCALE GENOMIC DNA]</scope>
    <source>
        <strain evidence="5">CIP111764</strain>
    </source>
</reference>
<dbReference type="PANTHER" id="PTHR30041">
    <property type="entry name" value="ARSENATE REDUCTASE"/>
    <property type="match status" value="1"/>
</dbReference>
<comment type="similarity">
    <text evidence="1 3 4">Belongs to the ArsC family.</text>
</comment>
<comment type="caution">
    <text evidence="5">The sequence shown here is derived from an EMBL/GenBank/DDBJ whole genome shotgun (WGS) entry which is preliminary data.</text>
</comment>
<keyword evidence="6" id="KW-1185">Reference proteome</keyword>
<comment type="catalytic activity">
    <reaction evidence="4">
        <text>[glutaredoxin]-dithiol + arsenate + glutathione + H(+) = glutathionyl-S-S-[glutaredoxin] + arsenite + H2O</text>
        <dbReference type="Rhea" id="RHEA:22016"/>
        <dbReference type="Rhea" id="RHEA-COMP:10729"/>
        <dbReference type="Rhea" id="RHEA-COMP:17668"/>
        <dbReference type="ChEBI" id="CHEBI:15377"/>
        <dbReference type="ChEBI" id="CHEBI:15378"/>
        <dbReference type="ChEBI" id="CHEBI:29242"/>
        <dbReference type="ChEBI" id="CHEBI:29950"/>
        <dbReference type="ChEBI" id="CHEBI:48597"/>
        <dbReference type="ChEBI" id="CHEBI:57925"/>
        <dbReference type="ChEBI" id="CHEBI:146199"/>
        <dbReference type="EC" id="1.20.4.1"/>
    </reaction>
</comment>
<dbReference type="NCBIfam" id="TIGR00014">
    <property type="entry name" value="arsC"/>
    <property type="match status" value="1"/>
</dbReference>
<evidence type="ECO:0000256" key="3">
    <source>
        <dbReference type="PROSITE-ProRule" id="PRU01282"/>
    </source>
</evidence>
<dbReference type="InterPro" id="IPR006660">
    <property type="entry name" value="Arsenate_reductase-like"/>
</dbReference>
<dbReference type="Gene3D" id="3.40.30.10">
    <property type="entry name" value="Glutaredoxin"/>
    <property type="match status" value="1"/>
</dbReference>
<dbReference type="EMBL" id="CAJFCI010000071">
    <property type="protein sequence ID" value="CAD5109060.1"/>
    <property type="molecule type" value="Genomic_DNA"/>
</dbReference>
<dbReference type="EC" id="1.20.4.1" evidence="4"/>
<evidence type="ECO:0000313" key="5">
    <source>
        <dbReference type="EMBL" id="CAD5109060.1"/>
    </source>
</evidence>
<sequence length="117" mass="12761">MSDLTLYHNPRCSKSRGALELLEARGLQPTIVRYLETPPSAAELRALLAKLGIGARQLLRTGEEEYKTLGLADASLGEEQLIDAMVAHPKLIERPILIAGDKAVIGRPPEKVLELLP</sequence>
<evidence type="ECO:0000256" key="4">
    <source>
        <dbReference type="RuleBase" id="RU362029"/>
    </source>
</evidence>
<keyword evidence="2 4" id="KW-0560">Oxidoreductase</keyword>
<organism evidence="5 6">
    <name type="scientific">Zestomonas carbonaria</name>
    <dbReference type="NCBI Taxonomy" id="2762745"/>
    <lineage>
        <taxon>Bacteria</taxon>
        <taxon>Pseudomonadati</taxon>
        <taxon>Pseudomonadota</taxon>
        <taxon>Gammaproteobacteria</taxon>
        <taxon>Pseudomonadales</taxon>
        <taxon>Pseudomonadaceae</taxon>
        <taxon>Zestomonas</taxon>
    </lineage>
</organism>